<sequence length="61" mass="7379">FIISATVDIHSILRLLVWCEVSGNRLRFLFELLTWKLFYLETWKFSTWCASWRVEKPQGSR</sequence>
<evidence type="ECO:0000313" key="1">
    <source>
        <dbReference type="EMBL" id="ESQ43936.1"/>
    </source>
</evidence>
<dbReference type="KEGG" id="eus:EUTSA_v10006440mg"/>
<proteinExistence type="predicted"/>
<dbReference type="AlphaFoldDB" id="V4ND50"/>
<dbReference type="Gramene" id="ESQ43936">
    <property type="protein sequence ID" value="ESQ43936"/>
    <property type="gene ID" value="EUTSA_v10006440mg"/>
</dbReference>
<reference evidence="1 2" key="1">
    <citation type="journal article" date="2013" name="Front. Plant Sci.">
        <title>The Reference Genome of the Halophytic Plant Eutrema salsugineum.</title>
        <authorList>
            <person name="Yang R."/>
            <person name="Jarvis D.E."/>
            <person name="Chen H."/>
            <person name="Beilstein M.A."/>
            <person name="Grimwood J."/>
            <person name="Jenkins J."/>
            <person name="Shu S."/>
            <person name="Prochnik S."/>
            <person name="Xin M."/>
            <person name="Ma C."/>
            <person name="Schmutz J."/>
            <person name="Wing R.A."/>
            <person name="Mitchell-Olds T."/>
            <person name="Schumaker K.S."/>
            <person name="Wang X."/>
        </authorList>
    </citation>
    <scope>NUCLEOTIDE SEQUENCE [LARGE SCALE GENOMIC DNA]</scope>
</reference>
<protein>
    <submittedName>
        <fullName evidence="1">Uncharacterized protein</fullName>
    </submittedName>
</protein>
<feature type="non-terminal residue" evidence="1">
    <location>
        <position position="1"/>
    </location>
</feature>
<keyword evidence="2" id="KW-1185">Reference proteome</keyword>
<accession>V4ND50</accession>
<dbReference type="EMBL" id="KI517455">
    <property type="protein sequence ID" value="ESQ43936.1"/>
    <property type="molecule type" value="Genomic_DNA"/>
</dbReference>
<evidence type="ECO:0000313" key="2">
    <source>
        <dbReference type="Proteomes" id="UP000030689"/>
    </source>
</evidence>
<dbReference type="Proteomes" id="UP000030689">
    <property type="component" value="Unassembled WGS sequence"/>
</dbReference>
<name>V4ND50_EUTSA</name>
<organism evidence="1 2">
    <name type="scientific">Eutrema salsugineum</name>
    <name type="common">Saltwater cress</name>
    <name type="synonym">Sisymbrium salsugineum</name>
    <dbReference type="NCBI Taxonomy" id="72664"/>
    <lineage>
        <taxon>Eukaryota</taxon>
        <taxon>Viridiplantae</taxon>
        <taxon>Streptophyta</taxon>
        <taxon>Embryophyta</taxon>
        <taxon>Tracheophyta</taxon>
        <taxon>Spermatophyta</taxon>
        <taxon>Magnoliopsida</taxon>
        <taxon>eudicotyledons</taxon>
        <taxon>Gunneridae</taxon>
        <taxon>Pentapetalae</taxon>
        <taxon>rosids</taxon>
        <taxon>malvids</taxon>
        <taxon>Brassicales</taxon>
        <taxon>Brassicaceae</taxon>
        <taxon>Eutremeae</taxon>
        <taxon>Eutrema</taxon>
    </lineage>
</organism>
<gene>
    <name evidence="1" type="ORF">EUTSA_v10006440mg</name>
</gene>